<dbReference type="InterPro" id="IPR003710">
    <property type="entry name" value="ApbA"/>
</dbReference>
<keyword evidence="9" id="KW-1185">Reference proteome</keyword>
<dbReference type="GO" id="GO:0008677">
    <property type="term" value="F:2-dehydropantoate 2-reductase activity"/>
    <property type="evidence" value="ECO:0007669"/>
    <property type="project" value="UniProtKB-EC"/>
</dbReference>
<evidence type="ECO:0000256" key="5">
    <source>
        <dbReference type="SAM" id="Phobius"/>
    </source>
</evidence>
<dbReference type="InterPro" id="IPR008927">
    <property type="entry name" value="6-PGluconate_DH-like_C_sf"/>
</dbReference>
<keyword evidence="5" id="KW-0472">Membrane</keyword>
<dbReference type="Proteomes" id="UP000277212">
    <property type="component" value="Unassembled WGS sequence"/>
</dbReference>
<name>A0A3M2SC40_9HYPO</name>
<gene>
    <name evidence="8" type="ORF">CDV36_005187</name>
</gene>
<dbReference type="OrthoDB" id="3609at2759"/>
<dbReference type="InterPro" id="IPR013328">
    <property type="entry name" value="6PGD_dom2"/>
</dbReference>
<dbReference type="GO" id="GO:0015940">
    <property type="term" value="P:pantothenate biosynthetic process"/>
    <property type="evidence" value="ECO:0007669"/>
    <property type="project" value="InterPro"/>
</dbReference>
<dbReference type="InterPro" id="IPR036291">
    <property type="entry name" value="NAD(P)-bd_dom_sf"/>
</dbReference>
<evidence type="ECO:0000256" key="2">
    <source>
        <dbReference type="ARBA" id="ARBA00022857"/>
    </source>
</evidence>
<keyword evidence="5" id="KW-0812">Transmembrane</keyword>
<dbReference type="FunFam" id="1.10.1040.10:FF:000017">
    <property type="entry name" value="2-dehydropantoate 2-reductase"/>
    <property type="match status" value="1"/>
</dbReference>
<feature type="domain" description="Ketopantoate reductase C-terminal" evidence="7">
    <location>
        <begin position="195"/>
        <end position="318"/>
    </location>
</feature>
<comment type="catalytic activity">
    <reaction evidence="4">
        <text>(R)-pantoate + NADP(+) = 2-dehydropantoate + NADPH + H(+)</text>
        <dbReference type="Rhea" id="RHEA:16233"/>
        <dbReference type="ChEBI" id="CHEBI:11561"/>
        <dbReference type="ChEBI" id="CHEBI:15378"/>
        <dbReference type="ChEBI" id="CHEBI:15980"/>
        <dbReference type="ChEBI" id="CHEBI:57783"/>
        <dbReference type="ChEBI" id="CHEBI:58349"/>
        <dbReference type="EC" id="1.1.1.169"/>
    </reaction>
</comment>
<comment type="similarity">
    <text evidence="1 4">Belongs to the ketopantoate reductase family.</text>
</comment>
<dbReference type="Pfam" id="PF08546">
    <property type="entry name" value="ApbA_C"/>
    <property type="match status" value="1"/>
</dbReference>
<dbReference type="InterPro" id="IPR013332">
    <property type="entry name" value="KPR_N"/>
</dbReference>
<dbReference type="InterPro" id="IPR013752">
    <property type="entry name" value="KPA_reductase"/>
</dbReference>
<dbReference type="Pfam" id="PF02558">
    <property type="entry name" value="ApbA"/>
    <property type="match status" value="1"/>
</dbReference>
<reference evidence="8 9" key="1">
    <citation type="submission" date="2017-06" db="EMBL/GenBank/DDBJ databases">
        <title>Comparative genomic analysis of Ambrosia Fusariam Clade fungi.</title>
        <authorList>
            <person name="Stajich J.E."/>
            <person name="Carrillo J."/>
            <person name="Kijimoto T."/>
            <person name="Eskalen A."/>
            <person name="O'Donnell K."/>
            <person name="Kasson M."/>
        </authorList>
    </citation>
    <scope>NUCLEOTIDE SEQUENCE [LARGE SCALE GENOMIC DNA]</scope>
    <source>
        <strain evidence="8">UCR3666</strain>
    </source>
</reference>
<keyword evidence="5" id="KW-1133">Transmembrane helix</keyword>
<evidence type="ECO:0000313" key="8">
    <source>
        <dbReference type="EMBL" id="RMJ15130.1"/>
    </source>
</evidence>
<evidence type="ECO:0000313" key="9">
    <source>
        <dbReference type="Proteomes" id="UP000277212"/>
    </source>
</evidence>
<proteinExistence type="inferred from homology"/>
<dbReference type="STRING" id="2010991.A0A3M2SC40"/>
<dbReference type="NCBIfam" id="TIGR00745">
    <property type="entry name" value="apbA_panE"/>
    <property type="match status" value="1"/>
</dbReference>
<accession>A0A3M2SC40</accession>
<evidence type="ECO:0000259" key="7">
    <source>
        <dbReference type="Pfam" id="PF08546"/>
    </source>
</evidence>
<comment type="function">
    <text evidence="4">Catalyzes the NADPH-dependent reduction of ketopantoate into pantoic acid.</text>
</comment>
<dbReference type="GO" id="GO:0005737">
    <property type="term" value="C:cytoplasm"/>
    <property type="evidence" value="ECO:0007669"/>
    <property type="project" value="TreeGrafter"/>
</dbReference>
<evidence type="ECO:0000256" key="3">
    <source>
        <dbReference type="ARBA" id="ARBA00023002"/>
    </source>
</evidence>
<dbReference type="EMBL" id="NKUJ01000070">
    <property type="protein sequence ID" value="RMJ15130.1"/>
    <property type="molecule type" value="Genomic_DNA"/>
</dbReference>
<evidence type="ECO:0000256" key="4">
    <source>
        <dbReference type="RuleBase" id="RU362068"/>
    </source>
</evidence>
<dbReference type="InterPro" id="IPR051402">
    <property type="entry name" value="KPR-Related"/>
</dbReference>
<dbReference type="SUPFAM" id="SSF51735">
    <property type="entry name" value="NAD(P)-binding Rossmann-fold domains"/>
    <property type="match status" value="1"/>
</dbReference>
<dbReference type="Gene3D" id="1.10.1040.10">
    <property type="entry name" value="N-(1-d-carboxylethyl)-l-norvaline Dehydrogenase, domain 2"/>
    <property type="match status" value="1"/>
</dbReference>
<evidence type="ECO:0000259" key="6">
    <source>
        <dbReference type="Pfam" id="PF02558"/>
    </source>
</evidence>
<dbReference type="PANTHER" id="PTHR21708:SF30">
    <property type="entry name" value="2-DEHYDROPANTOATE 2-REDUCTASE-RELATED"/>
    <property type="match status" value="1"/>
</dbReference>
<feature type="transmembrane region" description="Helical" evidence="5">
    <location>
        <begin position="6"/>
        <end position="26"/>
    </location>
</feature>
<dbReference type="SUPFAM" id="SSF48179">
    <property type="entry name" value="6-phosphogluconate dehydrogenase C-terminal domain-like"/>
    <property type="match status" value="1"/>
</dbReference>
<dbReference type="PANTHER" id="PTHR21708">
    <property type="entry name" value="PROBABLE 2-DEHYDROPANTOATE 2-REDUCTASE"/>
    <property type="match status" value="1"/>
</dbReference>
<dbReference type="AlphaFoldDB" id="A0A3M2SC40"/>
<organism evidence="8 9">
    <name type="scientific">Fusarium kuroshium</name>
    <dbReference type="NCBI Taxonomy" id="2010991"/>
    <lineage>
        <taxon>Eukaryota</taxon>
        <taxon>Fungi</taxon>
        <taxon>Dikarya</taxon>
        <taxon>Ascomycota</taxon>
        <taxon>Pezizomycotina</taxon>
        <taxon>Sordariomycetes</taxon>
        <taxon>Hypocreomycetidae</taxon>
        <taxon>Hypocreales</taxon>
        <taxon>Nectriaceae</taxon>
        <taxon>Fusarium</taxon>
        <taxon>Fusarium solani species complex</taxon>
    </lineage>
</organism>
<evidence type="ECO:0000256" key="1">
    <source>
        <dbReference type="ARBA" id="ARBA00007870"/>
    </source>
</evidence>
<protein>
    <recommendedName>
        <fullName evidence="4">2-dehydropantoate 2-reductase</fullName>
        <ecNumber evidence="4">1.1.1.169</ecNumber>
    </recommendedName>
    <alternativeName>
        <fullName evidence="4">Ketopantoate reductase</fullName>
    </alternativeName>
</protein>
<dbReference type="EC" id="1.1.1.169" evidence="4"/>
<feature type="domain" description="Ketopantoate reductase N-terminal" evidence="6">
    <location>
        <begin position="10"/>
        <end position="165"/>
    </location>
</feature>
<keyword evidence="3 4" id="KW-0560">Oxidoreductase</keyword>
<keyword evidence="2 4" id="KW-0521">NADP</keyword>
<sequence>MSPLDTDMSVLIYGTGSIGAILAYLLSKSIPEKNIYAVCRSNYNAAKEQGFTIDSDLWGTGLSVRPCIVQSVEEAVESSPRSFRWLLVATKATVNCPEAEAIKPAVSPNTTIVILQNGIAIEDPFRAAFPQTPILSGVLYTPVSQTGPTTFTHGTLDEVYLGTFPADAPIHHVKACAKFTSLLNTGGAKAHHATDIQIERWKKLLINGSENPIRALSGLRDAEFFRSSDGATAFMRDVMSEIAATARAAGYTAIDEGVVQEQLKLLTMRPLPGVMPSMMADALAGRQMEVDVILGNTVRIAQENRVDAPLLKALLALGSALNKSIAAETR</sequence>
<comment type="caution">
    <text evidence="8">The sequence shown here is derived from an EMBL/GenBank/DDBJ whole genome shotgun (WGS) entry which is preliminary data.</text>
</comment>
<dbReference type="Gene3D" id="3.40.50.720">
    <property type="entry name" value="NAD(P)-binding Rossmann-like Domain"/>
    <property type="match status" value="1"/>
</dbReference>